<dbReference type="AlphaFoldDB" id="A0A7G9GIR3"/>
<comment type="similarity">
    <text evidence="9">Belongs to the carbohydrate kinase PfkB family. Ribokinase subfamily.</text>
</comment>
<comment type="function">
    <text evidence="9">Catalyzes the phosphorylation of ribose at O-5 in a reaction requiring ATP and magnesium. The resulting D-ribose-5-phosphate can then be used either for sythesis of nucleotides, histidine, and tryptophan, or as a component of the pentose phosphate pathway.</text>
</comment>
<keyword evidence="7 9" id="KW-0630">Potassium</keyword>
<keyword evidence="2 9" id="KW-0479">Metal-binding</keyword>
<evidence type="ECO:0000256" key="4">
    <source>
        <dbReference type="ARBA" id="ARBA00022777"/>
    </source>
</evidence>
<evidence type="ECO:0000256" key="2">
    <source>
        <dbReference type="ARBA" id="ARBA00022723"/>
    </source>
</evidence>
<dbReference type="UniPathway" id="UPA00916">
    <property type="reaction ID" value="UER00889"/>
</dbReference>
<dbReference type="InterPro" id="IPR029056">
    <property type="entry name" value="Ribokinase-like"/>
</dbReference>
<keyword evidence="1 9" id="KW-0808">Transferase</keyword>
<evidence type="ECO:0000256" key="3">
    <source>
        <dbReference type="ARBA" id="ARBA00022741"/>
    </source>
</evidence>
<comment type="subunit">
    <text evidence="9">Homodimer.</text>
</comment>
<comment type="caution">
    <text evidence="9">Lacks conserved residue(s) required for the propagation of feature annotation.</text>
</comment>
<feature type="binding site" evidence="9">
    <location>
        <begin position="11"/>
        <end position="13"/>
    </location>
    <ligand>
        <name>substrate</name>
    </ligand>
</feature>
<feature type="binding site" evidence="9">
    <location>
        <begin position="39"/>
        <end position="43"/>
    </location>
    <ligand>
        <name>substrate</name>
    </ligand>
</feature>
<feature type="binding site" evidence="9">
    <location>
        <position position="140"/>
    </location>
    <ligand>
        <name>substrate</name>
    </ligand>
</feature>
<dbReference type="GO" id="GO:0005524">
    <property type="term" value="F:ATP binding"/>
    <property type="evidence" value="ECO:0007669"/>
    <property type="project" value="UniProtKB-UniRule"/>
</dbReference>
<evidence type="ECO:0000256" key="1">
    <source>
        <dbReference type="ARBA" id="ARBA00022679"/>
    </source>
</evidence>
<dbReference type="PRINTS" id="PR00990">
    <property type="entry name" value="RIBOKINASE"/>
</dbReference>
<organism evidence="12 13">
    <name type="scientific">[Eubacterium] hominis</name>
    <dbReference type="NCBI Taxonomy" id="2764325"/>
    <lineage>
        <taxon>Bacteria</taxon>
        <taxon>Bacillati</taxon>
        <taxon>Bacillota</taxon>
        <taxon>Erysipelotrichia</taxon>
        <taxon>Erysipelotrichales</taxon>
        <taxon>Erysipelotrichaceae</taxon>
        <taxon>Amedibacillus</taxon>
    </lineage>
</organism>
<dbReference type="InterPro" id="IPR002139">
    <property type="entry name" value="Ribo/fructo_kinase"/>
</dbReference>
<dbReference type="GO" id="GO:0004747">
    <property type="term" value="F:ribokinase activity"/>
    <property type="evidence" value="ECO:0007669"/>
    <property type="project" value="UniProtKB-UniRule"/>
</dbReference>
<dbReference type="GO" id="GO:0005829">
    <property type="term" value="C:cytosol"/>
    <property type="evidence" value="ECO:0007669"/>
    <property type="project" value="TreeGrafter"/>
</dbReference>
<feature type="domain" description="Carbohydrate kinase PfkB" evidence="11">
    <location>
        <begin position="1"/>
        <end position="292"/>
    </location>
</feature>
<accession>A0A7G9GIR3</accession>
<dbReference type="KEGG" id="ehn:H9Q80_10350"/>
<dbReference type="NCBIfam" id="TIGR02152">
    <property type="entry name" value="D_ribokin_bact"/>
    <property type="match status" value="1"/>
</dbReference>
<feature type="binding site" evidence="9">
    <location>
        <begin position="219"/>
        <end position="224"/>
    </location>
    <ligand>
        <name>ATP</name>
        <dbReference type="ChEBI" id="CHEBI:30616"/>
    </ligand>
</feature>
<sequence length="308" mass="33570">MKKVIVLGSLNMDLSINSDYMPKKGETINGYDFLINPGGKGGNQAVAAAKLGADTRMIANVGNDIFGQEILNKLKEYGVCTDDISISKFDSTGVAVIICCDHDNRIILGNGANHTLTFSMVKERLDAIAEEGDIFLTQLENDFQVVDASIRYAKKKGLYTILNPAPARVLEEDLYNYLDLIVVNQSECQLLTGIYPNDDESCIKGLQAFENRGAKAIITLGAHGSITQMEDTPVFVDSRKVETVDTTGAGDSYIGALCACLAKDMPVKEALEFSTKVAAITVTRRGAQVSIPYTEEVESYFKEEKTHE</sequence>
<keyword evidence="3 9" id="KW-0547">Nucleotide-binding</keyword>
<dbReference type="PANTHER" id="PTHR10584">
    <property type="entry name" value="SUGAR KINASE"/>
    <property type="match status" value="1"/>
</dbReference>
<keyword evidence="5 9" id="KW-0067">ATP-binding</keyword>
<keyword evidence="13" id="KW-1185">Reference proteome</keyword>
<gene>
    <name evidence="9 12" type="primary">rbsK</name>
    <name evidence="12" type="ORF">H9Q80_10350</name>
</gene>
<keyword evidence="6 9" id="KW-0460">Magnesium</keyword>
<keyword evidence="4 9" id="KW-0418">Kinase</keyword>
<proteinExistence type="inferred from homology"/>
<feature type="binding site" evidence="9">
    <location>
        <position position="184"/>
    </location>
    <ligand>
        <name>ATP</name>
        <dbReference type="ChEBI" id="CHEBI:30616"/>
    </ligand>
</feature>
<evidence type="ECO:0000256" key="5">
    <source>
        <dbReference type="ARBA" id="ARBA00022840"/>
    </source>
</evidence>
<dbReference type="Proteomes" id="UP000515856">
    <property type="component" value="Chromosome"/>
</dbReference>
<dbReference type="EMBL" id="CP060636">
    <property type="protein sequence ID" value="QNM10695.1"/>
    <property type="molecule type" value="Genomic_DNA"/>
</dbReference>
<feature type="binding site" evidence="9">
    <location>
        <position position="290"/>
    </location>
    <ligand>
        <name>K(+)</name>
        <dbReference type="ChEBI" id="CHEBI:29103"/>
    </ligand>
</feature>
<comment type="subcellular location">
    <subcellularLocation>
        <location evidence="9">Cytoplasm</location>
    </subcellularLocation>
</comment>
<dbReference type="CDD" id="cd01174">
    <property type="entry name" value="ribokinase"/>
    <property type="match status" value="1"/>
</dbReference>
<dbReference type="HAMAP" id="MF_01987">
    <property type="entry name" value="Ribokinase"/>
    <property type="match status" value="1"/>
</dbReference>
<dbReference type="Gene3D" id="3.40.1190.20">
    <property type="match status" value="1"/>
</dbReference>
<feature type="binding site" evidence="9">
    <location>
        <position position="245"/>
    </location>
    <ligand>
        <name>K(+)</name>
        <dbReference type="ChEBI" id="CHEBI:29103"/>
    </ligand>
</feature>
<comment type="catalytic activity">
    <reaction evidence="9">
        <text>D-ribose + ATP = D-ribose 5-phosphate + ADP + H(+)</text>
        <dbReference type="Rhea" id="RHEA:13697"/>
        <dbReference type="ChEBI" id="CHEBI:15378"/>
        <dbReference type="ChEBI" id="CHEBI:30616"/>
        <dbReference type="ChEBI" id="CHEBI:47013"/>
        <dbReference type="ChEBI" id="CHEBI:78346"/>
        <dbReference type="ChEBI" id="CHEBI:456216"/>
        <dbReference type="EC" id="2.7.1.15"/>
    </reaction>
</comment>
<feature type="active site" description="Proton acceptor" evidence="9">
    <location>
        <position position="251"/>
    </location>
</feature>
<evidence type="ECO:0000256" key="6">
    <source>
        <dbReference type="ARBA" id="ARBA00022842"/>
    </source>
</evidence>
<feature type="binding site" evidence="9">
    <location>
        <begin position="250"/>
        <end position="251"/>
    </location>
    <ligand>
        <name>ATP</name>
        <dbReference type="ChEBI" id="CHEBI:30616"/>
    </ligand>
</feature>
<dbReference type="GO" id="GO:0046872">
    <property type="term" value="F:metal ion binding"/>
    <property type="evidence" value="ECO:0007669"/>
    <property type="project" value="UniProtKB-KW"/>
</dbReference>
<comment type="pathway">
    <text evidence="9">Carbohydrate metabolism; D-ribose degradation; D-ribose 5-phosphate from beta-D-ribopyranose: step 2/2.</text>
</comment>
<dbReference type="PANTHER" id="PTHR10584:SF166">
    <property type="entry name" value="RIBOKINASE"/>
    <property type="match status" value="1"/>
</dbReference>
<feature type="binding site" evidence="9">
    <location>
        <position position="284"/>
    </location>
    <ligand>
        <name>K(+)</name>
        <dbReference type="ChEBI" id="CHEBI:29103"/>
    </ligand>
</feature>
<protein>
    <recommendedName>
        <fullName evidence="9 10">Ribokinase</fullName>
        <shortName evidence="9">RK</shortName>
        <ecNumber evidence="9 10">2.7.1.15</ecNumber>
    </recommendedName>
</protein>
<dbReference type="GO" id="GO:0019303">
    <property type="term" value="P:D-ribose catabolic process"/>
    <property type="evidence" value="ECO:0007669"/>
    <property type="project" value="UniProtKB-UniRule"/>
</dbReference>
<dbReference type="InterPro" id="IPR011611">
    <property type="entry name" value="PfkB_dom"/>
</dbReference>
<name>A0A7G9GIR3_9FIRM</name>
<keyword evidence="9" id="KW-0963">Cytoplasm</keyword>
<dbReference type="EC" id="2.7.1.15" evidence="9 10"/>
<comment type="activity regulation">
    <text evidence="9">Activated by a monovalent cation that binds near, but not in, the active site. The most likely occupant of the site in vivo is potassium. Ion binding induces a conformational change that may alter substrate affinity.</text>
</comment>
<feature type="binding site" evidence="9">
    <location>
        <position position="247"/>
    </location>
    <ligand>
        <name>K(+)</name>
        <dbReference type="ChEBI" id="CHEBI:29103"/>
    </ligand>
</feature>
<reference evidence="12 13" key="1">
    <citation type="submission" date="2020-08" db="EMBL/GenBank/DDBJ databases">
        <authorList>
            <person name="Liu C."/>
            <person name="Sun Q."/>
        </authorList>
    </citation>
    <scope>NUCLEOTIDE SEQUENCE [LARGE SCALE GENOMIC DNA]</scope>
    <source>
        <strain evidence="12 13">NSJ-61</strain>
    </source>
</reference>
<evidence type="ECO:0000256" key="10">
    <source>
        <dbReference type="NCBIfam" id="TIGR02152"/>
    </source>
</evidence>
<evidence type="ECO:0000256" key="7">
    <source>
        <dbReference type="ARBA" id="ARBA00022958"/>
    </source>
</evidence>
<evidence type="ECO:0000256" key="8">
    <source>
        <dbReference type="ARBA" id="ARBA00023277"/>
    </source>
</evidence>
<feature type="binding site" evidence="9">
    <location>
        <position position="251"/>
    </location>
    <ligand>
        <name>substrate</name>
    </ligand>
</feature>
<dbReference type="RefSeq" id="WP_117454476.1">
    <property type="nucleotide sequence ID" value="NZ_CP060636.1"/>
</dbReference>
<dbReference type="SUPFAM" id="SSF53613">
    <property type="entry name" value="Ribokinase-like"/>
    <property type="match status" value="1"/>
</dbReference>
<evidence type="ECO:0000256" key="9">
    <source>
        <dbReference type="HAMAP-Rule" id="MF_01987"/>
    </source>
</evidence>
<evidence type="ECO:0000259" key="11">
    <source>
        <dbReference type="Pfam" id="PF00294"/>
    </source>
</evidence>
<dbReference type="InterPro" id="IPR011877">
    <property type="entry name" value="Ribokinase"/>
</dbReference>
<feature type="binding site" evidence="9">
    <location>
        <position position="281"/>
    </location>
    <ligand>
        <name>K(+)</name>
        <dbReference type="ChEBI" id="CHEBI:29103"/>
    </ligand>
</feature>
<feature type="binding site" evidence="9">
    <location>
        <position position="286"/>
    </location>
    <ligand>
        <name>K(+)</name>
        <dbReference type="ChEBI" id="CHEBI:29103"/>
    </ligand>
</feature>
<evidence type="ECO:0000313" key="12">
    <source>
        <dbReference type="EMBL" id="QNM10695.1"/>
    </source>
</evidence>
<comment type="cofactor">
    <cofactor evidence="9">
        <name>Mg(2+)</name>
        <dbReference type="ChEBI" id="CHEBI:18420"/>
    </cofactor>
    <text evidence="9">Requires a divalent cation, most likely magnesium in vivo, as an electrophilic catalyst to aid phosphoryl group transfer. It is the chelate of the metal and the nucleotide that is the actual substrate.</text>
</comment>
<dbReference type="Pfam" id="PF00294">
    <property type="entry name" value="PfkB"/>
    <property type="match status" value="1"/>
</dbReference>
<evidence type="ECO:0000313" key="13">
    <source>
        <dbReference type="Proteomes" id="UP000515856"/>
    </source>
</evidence>
<keyword evidence="8 9" id="KW-0119">Carbohydrate metabolism</keyword>